<sequence>YKHMDQLRNSSTTSSAEHVISPNSQDNSYQHKFSRDPFSKKGRSYNLTRAAAIKMVTFSLLFAFVNLLACIPSFSSILKNQHIESEPGALDFIGTTLGIYVFLVFGWPHNLQKVKQ</sequence>
<dbReference type="Proteomes" id="UP000789920">
    <property type="component" value="Unassembled WGS sequence"/>
</dbReference>
<proteinExistence type="predicted"/>
<feature type="non-terminal residue" evidence="1">
    <location>
        <position position="116"/>
    </location>
</feature>
<accession>A0ACA9RDJ8</accession>
<keyword evidence="2" id="KW-1185">Reference proteome</keyword>
<name>A0ACA9RDJ8_9GLOM</name>
<organism evidence="1 2">
    <name type="scientific">Racocetra persica</name>
    <dbReference type="NCBI Taxonomy" id="160502"/>
    <lineage>
        <taxon>Eukaryota</taxon>
        <taxon>Fungi</taxon>
        <taxon>Fungi incertae sedis</taxon>
        <taxon>Mucoromycota</taxon>
        <taxon>Glomeromycotina</taxon>
        <taxon>Glomeromycetes</taxon>
        <taxon>Diversisporales</taxon>
        <taxon>Gigasporaceae</taxon>
        <taxon>Racocetra</taxon>
    </lineage>
</organism>
<feature type="non-terminal residue" evidence="1">
    <location>
        <position position="1"/>
    </location>
</feature>
<evidence type="ECO:0000313" key="2">
    <source>
        <dbReference type="Proteomes" id="UP000789920"/>
    </source>
</evidence>
<gene>
    <name evidence="1" type="ORF">RPERSI_LOCUS18506</name>
</gene>
<comment type="caution">
    <text evidence="1">The sequence shown here is derived from an EMBL/GenBank/DDBJ whole genome shotgun (WGS) entry which is preliminary data.</text>
</comment>
<evidence type="ECO:0000313" key="1">
    <source>
        <dbReference type="EMBL" id="CAG8787226.1"/>
    </source>
</evidence>
<dbReference type="EMBL" id="CAJVQC010049157">
    <property type="protein sequence ID" value="CAG8787226.1"/>
    <property type="molecule type" value="Genomic_DNA"/>
</dbReference>
<reference evidence="1" key="1">
    <citation type="submission" date="2021-06" db="EMBL/GenBank/DDBJ databases">
        <authorList>
            <person name="Kallberg Y."/>
            <person name="Tangrot J."/>
            <person name="Rosling A."/>
        </authorList>
    </citation>
    <scope>NUCLEOTIDE SEQUENCE</scope>
    <source>
        <strain evidence="1">MA461A</strain>
    </source>
</reference>
<protein>
    <submittedName>
        <fullName evidence="1">6881_t:CDS:1</fullName>
    </submittedName>
</protein>